<proteinExistence type="predicted"/>
<dbReference type="Proteomes" id="UP000033188">
    <property type="component" value="Chromosome 4"/>
</dbReference>
<evidence type="ECO:0000313" key="3">
    <source>
        <dbReference type="EMBL" id="CDR97721.1"/>
    </source>
</evidence>
<keyword evidence="3" id="KW-0645">Protease</keyword>
<evidence type="ECO:0000313" key="4">
    <source>
        <dbReference type="Proteomes" id="UP000033188"/>
    </source>
</evidence>
<dbReference type="InterPro" id="IPR014719">
    <property type="entry name" value="Ribosomal_bL12_C/ClpS-like"/>
</dbReference>
<evidence type="ECO:0000259" key="2">
    <source>
        <dbReference type="Pfam" id="PF02617"/>
    </source>
</evidence>
<keyword evidence="3" id="KW-0378">Hydrolase</keyword>
<evidence type="ECO:0000256" key="1">
    <source>
        <dbReference type="SAM" id="MobiDB-lite"/>
    </source>
</evidence>
<dbReference type="GO" id="GO:0030163">
    <property type="term" value="P:protein catabolic process"/>
    <property type="evidence" value="ECO:0007669"/>
    <property type="project" value="InterPro"/>
</dbReference>
<dbReference type="SUPFAM" id="SSF54736">
    <property type="entry name" value="ClpS-like"/>
    <property type="match status" value="1"/>
</dbReference>
<dbReference type="AlphaFoldDB" id="A0A061DAK3"/>
<dbReference type="STRING" id="5866.A0A061DAK3"/>
<dbReference type="EMBL" id="LK391710">
    <property type="protein sequence ID" value="CDR97721.1"/>
    <property type="molecule type" value="Genomic_DNA"/>
</dbReference>
<organism evidence="3 4">
    <name type="scientific">Babesia bigemina</name>
    <dbReference type="NCBI Taxonomy" id="5866"/>
    <lineage>
        <taxon>Eukaryota</taxon>
        <taxon>Sar</taxon>
        <taxon>Alveolata</taxon>
        <taxon>Apicomplexa</taxon>
        <taxon>Aconoidasida</taxon>
        <taxon>Piroplasmida</taxon>
        <taxon>Babesiidae</taxon>
        <taxon>Babesia</taxon>
    </lineage>
</organism>
<feature type="compositionally biased region" description="Basic and acidic residues" evidence="1">
    <location>
        <begin position="15"/>
        <end position="48"/>
    </location>
</feature>
<dbReference type="RefSeq" id="XP_012769907.1">
    <property type="nucleotide sequence ID" value="XM_012914453.1"/>
</dbReference>
<accession>A0A061DAK3</accession>
<sequence length="131" mass="14869">MEASPEVAANMAMEKSNELEQSEEKKSKLEETIESIKETETTEQTDEAKKDRLEQIMAWKVVLFNDDIHSFKYVTEVLASSIPQLTREVAHTITVEAHNSGKATVICTWKSKAEFYCTAYAQVRNVDPLEP</sequence>
<dbReference type="VEuPathDB" id="PiroplasmaDB:BBBOND_0402110"/>
<gene>
    <name evidence="3" type="ORF">BBBOND_0402110</name>
</gene>
<dbReference type="OMA" id="EVNSWRV"/>
<dbReference type="InterPro" id="IPR022935">
    <property type="entry name" value="ClpS"/>
</dbReference>
<dbReference type="Pfam" id="PF02617">
    <property type="entry name" value="ClpS"/>
    <property type="match status" value="1"/>
</dbReference>
<feature type="domain" description="Adaptor protein ClpS core" evidence="2">
    <location>
        <begin position="58"/>
        <end position="122"/>
    </location>
</feature>
<dbReference type="GO" id="GO:0008233">
    <property type="term" value="F:peptidase activity"/>
    <property type="evidence" value="ECO:0007669"/>
    <property type="project" value="UniProtKB-KW"/>
</dbReference>
<dbReference type="OrthoDB" id="5144at2759"/>
<dbReference type="GO" id="GO:0006508">
    <property type="term" value="P:proteolysis"/>
    <property type="evidence" value="ECO:0007669"/>
    <property type="project" value="UniProtKB-KW"/>
</dbReference>
<reference evidence="4" key="1">
    <citation type="journal article" date="2014" name="Nucleic Acids Res.">
        <title>The evolutionary dynamics of variant antigen genes in Babesia reveal a history of genomic innovation underlying host-parasite interaction.</title>
        <authorList>
            <person name="Jackson A.P."/>
            <person name="Otto T.D."/>
            <person name="Darby A."/>
            <person name="Ramaprasad A."/>
            <person name="Xia D."/>
            <person name="Echaide I.E."/>
            <person name="Farber M."/>
            <person name="Gahlot S."/>
            <person name="Gamble J."/>
            <person name="Gupta D."/>
            <person name="Gupta Y."/>
            <person name="Jackson L."/>
            <person name="Malandrin L."/>
            <person name="Malas T.B."/>
            <person name="Moussa E."/>
            <person name="Nair M."/>
            <person name="Reid A.J."/>
            <person name="Sanders M."/>
            <person name="Sharma J."/>
            <person name="Tracey A."/>
            <person name="Quail M.A."/>
            <person name="Weir W."/>
            <person name="Wastling J.M."/>
            <person name="Hall N."/>
            <person name="Willadsen P."/>
            <person name="Lingelbach K."/>
            <person name="Shiels B."/>
            <person name="Tait A."/>
            <person name="Berriman M."/>
            <person name="Allred D.R."/>
            <person name="Pain A."/>
        </authorList>
    </citation>
    <scope>NUCLEOTIDE SEQUENCE [LARGE SCALE GENOMIC DNA]</scope>
    <source>
        <strain evidence="4">Bond</strain>
    </source>
</reference>
<dbReference type="Gene3D" id="3.30.1390.10">
    <property type="match status" value="1"/>
</dbReference>
<name>A0A061DAK3_BABBI</name>
<dbReference type="GeneID" id="24566262"/>
<keyword evidence="4" id="KW-1185">Reference proteome</keyword>
<dbReference type="PANTHER" id="PTHR33473:SF17">
    <property type="entry name" value="ATP-DEPENDENT CLP PROTEASE ADAPTER PROTEIN CLPS1, CHLOROPLASTIC"/>
    <property type="match status" value="1"/>
</dbReference>
<dbReference type="KEGG" id="bbig:BBBOND_0402110"/>
<dbReference type="PANTHER" id="PTHR33473">
    <property type="entry name" value="ATP-DEPENDENT CLP PROTEASE ADAPTER PROTEIN CLPS1, CHLOROPLASTIC"/>
    <property type="match status" value="1"/>
</dbReference>
<protein>
    <submittedName>
        <fullName evidence="3">ATP-dependent Clp protease adaptor protein ClpS domain containing protein, putative</fullName>
    </submittedName>
</protein>
<feature type="region of interest" description="Disordered" evidence="1">
    <location>
        <begin position="1"/>
        <end position="48"/>
    </location>
</feature>
<dbReference type="InterPro" id="IPR003769">
    <property type="entry name" value="ClpS_core"/>
</dbReference>